<dbReference type="EMBL" id="SMOL01000402">
    <property type="protein sequence ID" value="KAB2616751.1"/>
    <property type="molecule type" value="Genomic_DNA"/>
</dbReference>
<dbReference type="AlphaFoldDB" id="A0A5N5GS68"/>
<organism evidence="2 3">
    <name type="scientific">Pyrus ussuriensis x Pyrus communis</name>
    <dbReference type="NCBI Taxonomy" id="2448454"/>
    <lineage>
        <taxon>Eukaryota</taxon>
        <taxon>Viridiplantae</taxon>
        <taxon>Streptophyta</taxon>
        <taxon>Embryophyta</taxon>
        <taxon>Tracheophyta</taxon>
        <taxon>Spermatophyta</taxon>
        <taxon>Magnoliopsida</taxon>
        <taxon>eudicotyledons</taxon>
        <taxon>Gunneridae</taxon>
        <taxon>Pentapetalae</taxon>
        <taxon>rosids</taxon>
        <taxon>fabids</taxon>
        <taxon>Rosales</taxon>
        <taxon>Rosaceae</taxon>
        <taxon>Amygdaloideae</taxon>
        <taxon>Maleae</taxon>
        <taxon>Pyrus</taxon>
    </lineage>
</organism>
<evidence type="ECO:0000313" key="3">
    <source>
        <dbReference type="Proteomes" id="UP000327157"/>
    </source>
</evidence>
<reference evidence="2 3" key="3">
    <citation type="submission" date="2019-11" db="EMBL/GenBank/DDBJ databases">
        <title>A de novo genome assembly of a pear dwarfing rootstock.</title>
        <authorList>
            <person name="Wang F."/>
            <person name="Wang J."/>
            <person name="Li S."/>
            <person name="Zhang Y."/>
            <person name="Fang M."/>
            <person name="Ma L."/>
            <person name="Zhao Y."/>
            <person name="Jiang S."/>
        </authorList>
    </citation>
    <scope>NUCLEOTIDE SEQUENCE [LARGE SCALE GENOMIC DNA]</scope>
    <source>
        <strain evidence="2">S2</strain>
        <tissue evidence="2">Leaf</tissue>
    </source>
</reference>
<accession>A0A5N5GS68</accession>
<feature type="region of interest" description="Disordered" evidence="1">
    <location>
        <begin position="1"/>
        <end position="20"/>
    </location>
</feature>
<proteinExistence type="predicted"/>
<reference evidence="3" key="2">
    <citation type="submission" date="2019-10" db="EMBL/GenBank/DDBJ databases">
        <title>A de novo genome assembly of a pear dwarfing rootstock.</title>
        <authorList>
            <person name="Wang F."/>
            <person name="Wang J."/>
            <person name="Li S."/>
            <person name="Zhang Y."/>
            <person name="Fang M."/>
            <person name="Ma L."/>
            <person name="Zhao Y."/>
            <person name="Jiang S."/>
        </authorList>
    </citation>
    <scope>NUCLEOTIDE SEQUENCE [LARGE SCALE GENOMIC DNA]</scope>
</reference>
<dbReference type="Proteomes" id="UP000327157">
    <property type="component" value="Chromosome 3"/>
</dbReference>
<comment type="caution">
    <text evidence="2">The sequence shown here is derived from an EMBL/GenBank/DDBJ whole genome shotgun (WGS) entry which is preliminary data.</text>
</comment>
<reference evidence="2 3" key="1">
    <citation type="submission" date="2019-09" db="EMBL/GenBank/DDBJ databases">
        <authorList>
            <person name="Ou C."/>
        </authorList>
    </citation>
    <scope>NUCLEOTIDE SEQUENCE [LARGE SCALE GENOMIC DNA]</scope>
    <source>
        <strain evidence="2">S2</strain>
        <tissue evidence="2">Leaf</tissue>
    </source>
</reference>
<evidence type="ECO:0000256" key="1">
    <source>
        <dbReference type="SAM" id="MobiDB-lite"/>
    </source>
</evidence>
<protein>
    <submittedName>
        <fullName evidence="2">Uncharacterized protein</fullName>
    </submittedName>
</protein>
<name>A0A5N5GS68_9ROSA</name>
<sequence>MEETAEAHKSLTGSQAGLSPKPKGLMTWIKTICTSRPNKMGFGLDLHATPAALVEGIRRRWSTMPLQAMFRGRCKQWFIRELRFDDGS</sequence>
<gene>
    <name evidence="2" type="ORF">D8674_023339</name>
</gene>
<keyword evidence="3" id="KW-1185">Reference proteome</keyword>
<evidence type="ECO:0000313" key="2">
    <source>
        <dbReference type="EMBL" id="KAB2616751.1"/>
    </source>
</evidence>